<dbReference type="PANTHER" id="PTHR43065">
    <property type="entry name" value="SENSOR HISTIDINE KINASE"/>
    <property type="match status" value="1"/>
</dbReference>
<feature type="domain" description="Histidine kinase" evidence="13">
    <location>
        <begin position="689"/>
        <end position="909"/>
    </location>
</feature>
<dbReference type="InterPro" id="IPR011006">
    <property type="entry name" value="CheY-like_superfamily"/>
</dbReference>
<dbReference type="InterPro" id="IPR001789">
    <property type="entry name" value="Sig_transdc_resp-reg_receiver"/>
</dbReference>
<dbReference type="AlphaFoldDB" id="A0A0S4MW60"/>
<dbReference type="Pfam" id="PF02518">
    <property type="entry name" value="HATPase_c"/>
    <property type="match status" value="1"/>
</dbReference>
<dbReference type="EMBL" id="FAOO01000004">
    <property type="protein sequence ID" value="CUU03278.1"/>
    <property type="molecule type" value="Genomic_DNA"/>
</dbReference>
<dbReference type="GO" id="GO:0005524">
    <property type="term" value="F:ATP binding"/>
    <property type="evidence" value="ECO:0007669"/>
    <property type="project" value="UniProtKB-KW"/>
</dbReference>
<evidence type="ECO:0000256" key="9">
    <source>
        <dbReference type="ARBA" id="ARBA00023012"/>
    </source>
</evidence>
<feature type="domain" description="HAMP" evidence="16">
    <location>
        <begin position="173"/>
        <end position="225"/>
    </location>
</feature>
<protein>
    <recommendedName>
        <fullName evidence="3">histidine kinase</fullName>
        <ecNumber evidence="3">2.7.13.3</ecNumber>
    </recommendedName>
</protein>
<comment type="subcellular location">
    <subcellularLocation>
        <location evidence="2">Membrane</location>
    </subcellularLocation>
</comment>
<dbReference type="Pfam" id="PF13188">
    <property type="entry name" value="PAS_8"/>
    <property type="match status" value="1"/>
</dbReference>
<dbReference type="GO" id="GO:0000155">
    <property type="term" value="F:phosphorelay sensor kinase activity"/>
    <property type="evidence" value="ECO:0007669"/>
    <property type="project" value="InterPro"/>
</dbReference>
<dbReference type="SUPFAM" id="SSF158472">
    <property type="entry name" value="HAMP domain-like"/>
    <property type="match status" value="1"/>
</dbReference>
<dbReference type="SMART" id="SM00388">
    <property type="entry name" value="HisKA"/>
    <property type="match status" value="1"/>
</dbReference>
<evidence type="ECO:0000259" key="16">
    <source>
        <dbReference type="PROSITE" id="PS50885"/>
    </source>
</evidence>
<dbReference type="EC" id="2.7.13.3" evidence="3"/>
<comment type="catalytic activity">
    <reaction evidence="1">
        <text>ATP + protein L-histidine = ADP + protein N-phospho-L-histidine.</text>
        <dbReference type="EC" id="2.7.13.3"/>
    </reaction>
</comment>
<feature type="modified residue" description="4-aspartylphosphate" evidence="10">
    <location>
        <position position="978"/>
    </location>
</feature>
<evidence type="ECO:0000256" key="4">
    <source>
        <dbReference type="ARBA" id="ARBA00022553"/>
    </source>
</evidence>
<dbReference type="SMART" id="SM00448">
    <property type="entry name" value="REC"/>
    <property type="match status" value="1"/>
</dbReference>
<dbReference type="PANTHER" id="PTHR43065:SF46">
    <property type="entry name" value="C4-DICARBOXYLATE TRANSPORT SENSOR PROTEIN DCTB"/>
    <property type="match status" value="1"/>
</dbReference>
<dbReference type="InterPro" id="IPR004358">
    <property type="entry name" value="Sig_transdc_His_kin-like_C"/>
</dbReference>
<dbReference type="CDD" id="cd06225">
    <property type="entry name" value="HAMP"/>
    <property type="match status" value="1"/>
</dbReference>
<dbReference type="Gene3D" id="3.40.50.2300">
    <property type="match status" value="1"/>
</dbReference>
<evidence type="ECO:0000256" key="2">
    <source>
        <dbReference type="ARBA" id="ARBA00004370"/>
    </source>
</evidence>
<evidence type="ECO:0000256" key="7">
    <source>
        <dbReference type="ARBA" id="ARBA00022777"/>
    </source>
</evidence>
<keyword evidence="18" id="KW-1185">Reference proteome</keyword>
<keyword evidence="6" id="KW-0547">Nucleotide-binding</keyword>
<dbReference type="InterPro" id="IPR036890">
    <property type="entry name" value="HATPase_C_sf"/>
</dbReference>
<keyword evidence="12" id="KW-1133">Transmembrane helix</keyword>
<dbReference type="InterPro" id="IPR003594">
    <property type="entry name" value="HATPase_dom"/>
</dbReference>
<feature type="transmembrane region" description="Helical" evidence="12">
    <location>
        <begin position="148"/>
        <end position="171"/>
    </location>
</feature>
<dbReference type="InterPro" id="IPR000014">
    <property type="entry name" value="PAS"/>
</dbReference>
<dbReference type="InterPro" id="IPR003661">
    <property type="entry name" value="HisK_dim/P_dom"/>
</dbReference>
<dbReference type="Pfam" id="PF00672">
    <property type="entry name" value="HAMP"/>
    <property type="match status" value="1"/>
</dbReference>
<dbReference type="PRINTS" id="PR00344">
    <property type="entry name" value="BCTRLSENSOR"/>
</dbReference>
<feature type="domain" description="Response regulatory" evidence="14">
    <location>
        <begin position="927"/>
        <end position="1045"/>
    </location>
</feature>
<evidence type="ECO:0000256" key="3">
    <source>
        <dbReference type="ARBA" id="ARBA00012438"/>
    </source>
</evidence>
<feature type="transmembrane region" description="Helical" evidence="12">
    <location>
        <begin position="6"/>
        <end position="24"/>
    </location>
</feature>
<keyword evidence="11" id="KW-0175">Coiled coil</keyword>
<evidence type="ECO:0000256" key="5">
    <source>
        <dbReference type="ARBA" id="ARBA00022679"/>
    </source>
</evidence>
<dbReference type="Pfam" id="PF00072">
    <property type="entry name" value="Response_reg"/>
    <property type="match status" value="1"/>
</dbReference>
<dbReference type="PROSITE" id="PS50885">
    <property type="entry name" value="HAMP"/>
    <property type="match status" value="1"/>
</dbReference>
<dbReference type="Gene3D" id="3.30.450.40">
    <property type="match status" value="2"/>
</dbReference>
<dbReference type="Gene3D" id="3.30.565.10">
    <property type="entry name" value="Histidine kinase-like ATPase, C-terminal domain"/>
    <property type="match status" value="1"/>
</dbReference>
<evidence type="ECO:0000313" key="17">
    <source>
        <dbReference type="EMBL" id="CUU03278.1"/>
    </source>
</evidence>
<dbReference type="PROSITE" id="PS50112">
    <property type="entry name" value="PAS"/>
    <property type="match status" value="1"/>
</dbReference>
<dbReference type="Pfam" id="PF13185">
    <property type="entry name" value="GAF_2"/>
    <property type="match status" value="2"/>
</dbReference>
<dbReference type="SMART" id="SM00387">
    <property type="entry name" value="HATPase_c"/>
    <property type="match status" value="1"/>
</dbReference>
<keyword evidence="12" id="KW-0472">Membrane</keyword>
<dbReference type="RefSeq" id="WP_140944483.1">
    <property type="nucleotide sequence ID" value="NZ_FAOO01000004.1"/>
</dbReference>
<reference evidence="18" key="1">
    <citation type="submission" date="2015-11" db="EMBL/GenBank/DDBJ databases">
        <authorList>
            <person name="Varghese N."/>
        </authorList>
    </citation>
    <scope>NUCLEOTIDE SEQUENCE [LARGE SCALE GENOMIC DNA]</scope>
</reference>
<keyword evidence="12" id="KW-0812">Transmembrane</keyword>
<keyword evidence="8" id="KW-0067">ATP-binding</keyword>
<dbReference type="Gene3D" id="6.10.340.10">
    <property type="match status" value="1"/>
</dbReference>
<dbReference type="SUPFAM" id="SSF55781">
    <property type="entry name" value="GAF domain-like"/>
    <property type="match status" value="2"/>
</dbReference>
<feature type="domain" description="PAS" evidence="15">
    <location>
        <begin position="560"/>
        <end position="604"/>
    </location>
</feature>
<accession>A0A0S4MW60</accession>
<dbReference type="InterPro" id="IPR029016">
    <property type="entry name" value="GAF-like_dom_sf"/>
</dbReference>
<dbReference type="SUPFAM" id="SSF47384">
    <property type="entry name" value="Homodimeric domain of signal transducing histidine kinase"/>
    <property type="match status" value="1"/>
</dbReference>
<dbReference type="InterPro" id="IPR036097">
    <property type="entry name" value="HisK_dim/P_sf"/>
</dbReference>
<dbReference type="SMART" id="SM00091">
    <property type="entry name" value="PAS"/>
    <property type="match status" value="1"/>
</dbReference>
<dbReference type="InterPro" id="IPR003660">
    <property type="entry name" value="HAMP_dom"/>
</dbReference>
<dbReference type="SMART" id="SM00304">
    <property type="entry name" value="HAMP"/>
    <property type="match status" value="1"/>
</dbReference>
<evidence type="ECO:0000256" key="8">
    <source>
        <dbReference type="ARBA" id="ARBA00022840"/>
    </source>
</evidence>
<keyword evidence="7" id="KW-0418">Kinase</keyword>
<keyword evidence="4 10" id="KW-0597">Phosphoprotein</keyword>
<name>A0A0S4MW60_9BACT</name>
<dbReference type="PROSITE" id="PS50110">
    <property type="entry name" value="RESPONSE_REGULATORY"/>
    <property type="match status" value="1"/>
</dbReference>
<dbReference type="Gene3D" id="3.30.450.20">
    <property type="entry name" value="PAS domain"/>
    <property type="match status" value="1"/>
</dbReference>
<dbReference type="STRING" id="1643428.GCA_001442855_00674"/>
<evidence type="ECO:0000259" key="15">
    <source>
        <dbReference type="PROSITE" id="PS50112"/>
    </source>
</evidence>
<dbReference type="InterPro" id="IPR035965">
    <property type="entry name" value="PAS-like_dom_sf"/>
</dbReference>
<evidence type="ECO:0000256" key="1">
    <source>
        <dbReference type="ARBA" id="ARBA00000085"/>
    </source>
</evidence>
<keyword evidence="9" id="KW-0902">Two-component regulatory system</keyword>
<dbReference type="GO" id="GO:0016020">
    <property type="term" value="C:membrane"/>
    <property type="evidence" value="ECO:0007669"/>
    <property type="project" value="UniProtKB-SubCell"/>
</dbReference>
<dbReference type="CDD" id="cd00130">
    <property type="entry name" value="PAS"/>
    <property type="match status" value="1"/>
</dbReference>
<evidence type="ECO:0000256" key="10">
    <source>
        <dbReference type="PROSITE-ProRule" id="PRU00169"/>
    </source>
</evidence>
<dbReference type="InterPro" id="IPR005467">
    <property type="entry name" value="His_kinase_dom"/>
</dbReference>
<dbReference type="SMART" id="SM00065">
    <property type="entry name" value="GAF"/>
    <property type="match status" value="2"/>
</dbReference>
<feature type="coiled-coil region" evidence="11">
    <location>
        <begin position="210"/>
        <end position="240"/>
    </location>
</feature>
<dbReference type="NCBIfam" id="TIGR00229">
    <property type="entry name" value="sensory_box"/>
    <property type="match status" value="1"/>
</dbReference>
<proteinExistence type="predicted"/>
<dbReference type="Gene3D" id="1.10.287.130">
    <property type="match status" value="1"/>
</dbReference>
<evidence type="ECO:0000259" key="13">
    <source>
        <dbReference type="PROSITE" id="PS50109"/>
    </source>
</evidence>
<dbReference type="CDD" id="cd00082">
    <property type="entry name" value="HisKA"/>
    <property type="match status" value="1"/>
</dbReference>
<dbReference type="InterPro" id="IPR003018">
    <property type="entry name" value="GAF"/>
</dbReference>
<gene>
    <name evidence="17" type="ORF">JGI1_00693</name>
</gene>
<dbReference type="PROSITE" id="PS50109">
    <property type="entry name" value="HIS_KIN"/>
    <property type="match status" value="1"/>
</dbReference>
<dbReference type="Proteomes" id="UP000320623">
    <property type="component" value="Unassembled WGS sequence"/>
</dbReference>
<evidence type="ECO:0000259" key="14">
    <source>
        <dbReference type="PROSITE" id="PS50110"/>
    </source>
</evidence>
<evidence type="ECO:0000256" key="11">
    <source>
        <dbReference type="SAM" id="Coils"/>
    </source>
</evidence>
<organism evidence="17 18">
    <name type="scientific">Candidatus Thermokryptus mobilis</name>
    <dbReference type="NCBI Taxonomy" id="1643428"/>
    <lineage>
        <taxon>Bacteria</taxon>
        <taxon>Pseudomonadati</taxon>
        <taxon>Candidatus Kryptoniota</taxon>
        <taxon>Candidatus Thermokryptus</taxon>
    </lineage>
</organism>
<evidence type="ECO:0000256" key="12">
    <source>
        <dbReference type="SAM" id="Phobius"/>
    </source>
</evidence>
<dbReference type="OrthoDB" id="9813024at2"/>
<evidence type="ECO:0000313" key="18">
    <source>
        <dbReference type="Proteomes" id="UP000320623"/>
    </source>
</evidence>
<evidence type="ECO:0000256" key="6">
    <source>
        <dbReference type="ARBA" id="ARBA00022741"/>
    </source>
</evidence>
<dbReference type="SUPFAM" id="SSF52172">
    <property type="entry name" value="CheY-like"/>
    <property type="match status" value="1"/>
</dbReference>
<keyword evidence="5" id="KW-0808">Transferase</keyword>
<sequence>MKSGTLSILYSFLIILLVAVLIYFNEHIFIRNLDGFIKDKINVMTIHLNREIQTYLGDLNKQKLIEQISLYKKFPDIKLVAIVDSTGDVLCAIGDPEELQIDFKVNSKTLRYWSDKGIYEAFVPINDLKGFLLIKLDTKPYKEDTRRASLLIFTIITILIFFGFSFMTLTFRRRVVKPIDRISGLMQDIARGIYNVQLEVPRSSDIYNFAESFNQMVKLLDEKERRLERQKSQFKLISEISRLGLEINSTEDFFRKVVSLIRDEFNFLNVSYFTAEPNGKLRLLAISGYLENYIGESYTYEPGYGIPGSSALLGDVVVINDTSKSPQFVPIHDAPILSEMSIPIKKKGKIVGIIDITSEKINAFTSEDVKIFKTIGETISVVLEKFESMTENIRLIFKLETVYKLTRELVLVRDVEKIFSDAVKLIHSVLGKKEIVVEIYEIVEDKLVMRGIYGNLKETLPYEYVQSVGEGIIGKAIKEKKTIYAPDIILEPEAKKFYMTTSSEVAVPLIVAGEPIGVINCESPQVNVFDDLDILVLQTIADMLSIAIQNARMYHKILESESKYKTIFENSSEAIIRINHEGKFIEVNPTFKKVFGFDDIESINFYQLFVSDEIADEFRREISKSNFIANFDAQMKNKSGEILNVKISMRKFDDFYYDGVIVDLTEYMKALEKLHEADKLRGLAQIAGGIAHEFNNIFTGILGSAQLIKTKIPKEDKIYYWADIIERSVSKGADLVRKLIGYARGGKIKVSVVNPNEMIIDVLKKIPPLENVKIKTELDPSVPEIECDREQLTQVLIDIAQNGIEAMPNGGTLTIRTTQGYYDKDKITEPGFNPGEYVHISISDTGIGMNDDILKHIFEPFFTTKRALGKSGLGLSMAYGVIKNHGGFITVSSTLGQGTSFNIFIPVLRKERKTINAQLKTSKSKLKILVVDDEEFLRILLADLLGELGHEVIQAENGVEALKIYKNMKDEIDLVILDIIMPFMDGFDVFKELKQIKSDVKVIFTSGFSADEKMMINLTAMEPNVRYIQKPYQLNEIETAIKSLFGSSQI</sequence>
<dbReference type="SUPFAM" id="SSF55874">
    <property type="entry name" value="ATPase domain of HSP90 chaperone/DNA topoisomerase II/histidine kinase"/>
    <property type="match status" value="1"/>
</dbReference>
<dbReference type="SUPFAM" id="SSF55785">
    <property type="entry name" value="PYP-like sensor domain (PAS domain)"/>
    <property type="match status" value="1"/>
</dbReference>